<evidence type="ECO:0000313" key="2">
    <source>
        <dbReference type="Proteomes" id="UP001144978"/>
    </source>
</evidence>
<dbReference type="Proteomes" id="UP001144978">
    <property type="component" value="Unassembled WGS sequence"/>
</dbReference>
<dbReference type="EMBL" id="JANSHE010005868">
    <property type="protein sequence ID" value="KAJ2968993.1"/>
    <property type="molecule type" value="Genomic_DNA"/>
</dbReference>
<comment type="caution">
    <text evidence="1">The sequence shown here is derived from an EMBL/GenBank/DDBJ whole genome shotgun (WGS) entry which is preliminary data.</text>
</comment>
<sequence length="205" mass="22553">MSRHAAHLIPPRIADPYAYTLPFQLFPSLSVQLPPSALQLLDNSRSHFDMNRPSSMLPEASTSSPLMPANATEDVKRRKSHQWFLGVRRPKASDSQPGTSRMSFDTASLPAKNPARAMLERRHSHQNVDSRIPQPKASYNLSNVPRSSLSRGIPDCASGEARTEAGEGRLPERADAKPDEEGPIETDRLGWRASVSAGLAQPKRV</sequence>
<protein>
    <submittedName>
        <fullName evidence="1">Uncharacterized protein</fullName>
    </submittedName>
</protein>
<evidence type="ECO:0000313" key="1">
    <source>
        <dbReference type="EMBL" id="KAJ2968993.1"/>
    </source>
</evidence>
<accession>A0ACC1MR28</accession>
<name>A0ACC1MR28_9APHY</name>
<organism evidence="1 2">
    <name type="scientific">Trametes sanguinea</name>
    <dbReference type="NCBI Taxonomy" id="158606"/>
    <lineage>
        <taxon>Eukaryota</taxon>
        <taxon>Fungi</taxon>
        <taxon>Dikarya</taxon>
        <taxon>Basidiomycota</taxon>
        <taxon>Agaricomycotina</taxon>
        <taxon>Agaricomycetes</taxon>
        <taxon>Polyporales</taxon>
        <taxon>Polyporaceae</taxon>
        <taxon>Trametes</taxon>
    </lineage>
</organism>
<reference evidence="1" key="1">
    <citation type="submission" date="2022-08" db="EMBL/GenBank/DDBJ databases">
        <title>Genome Sequence of Pycnoporus sanguineus.</title>
        <authorList>
            <person name="Buettner E."/>
        </authorList>
    </citation>
    <scope>NUCLEOTIDE SEQUENCE</scope>
    <source>
        <strain evidence="1">CG-C14</strain>
    </source>
</reference>
<proteinExistence type="predicted"/>
<keyword evidence="2" id="KW-1185">Reference proteome</keyword>
<gene>
    <name evidence="1" type="ORF">NUW54_g13066</name>
</gene>